<dbReference type="Pfam" id="PF00578">
    <property type="entry name" value="AhpC-TSA"/>
    <property type="match status" value="1"/>
</dbReference>
<dbReference type="Gene3D" id="3.40.30.10">
    <property type="entry name" value="Glutaredoxin"/>
    <property type="match status" value="1"/>
</dbReference>
<dbReference type="InterPro" id="IPR036249">
    <property type="entry name" value="Thioredoxin-like_sf"/>
</dbReference>
<protein>
    <submittedName>
        <fullName evidence="3">Thiol-disulfide isomerase or thioredoxin</fullName>
    </submittedName>
</protein>
<keyword evidence="3" id="KW-0413">Isomerase</keyword>
<dbReference type="InterPro" id="IPR000866">
    <property type="entry name" value="AhpC/TSA"/>
</dbReference>
<proteinExistence type="predicted"/>
<name>A0A1G6A7K7_9BACT</name>
<dbReference type="PROSITE" id="PS00194">
    <property type="entry name" value="THIOREDOXIN_1"/>
    <property type="match status" value="1"/>
</dbReference>
<reference evidence="3" key="1">
    <citation type="submission" date="2016-10" db="EMBL/GenBank/DDBJ databases">
        <authorList>
            <person name="de Groot N.N."/>
        </authorList>
    </citation>
    <scope>NUCLEOTIDE SEQUENCE [LARGE SCALE GENOMIC DNA]</scope>
    <source>
        <strain evidence="3">ASO4-2</strain>
    </source>
</reference>
<sequence length="181" mass="20464">MNNDEPMYAAPAIDGMFSGWINMKKLLICILLIFGVFLCPWPGWAQSLPVMDLQAYNQFLEKNKGKVIVVDFWATWCGPCRKKLPELQKCRDVFPKEDLTLIGISLDFNPETLATYLQDNPLNYPVYLAEENLAEQLEVQAIPLLFVYDVAGQLQIVEEGLTPHDTLCQNIDNLTADPADP</sequence>
<dbReference type="GO" id="GO:0016853">
    <property type="term" value="F:isomerase activity"/>
    <property type="evidence" value="ECO:0007669"/>
    <property type="project" value="UniProtKB-KW"/>
</dbReference>
<accession>A0A1G6A7K7</accession>
<feature type="domain" description="Thioredoxin" evidence="2">
    <location>
        <begin position="1"/>
        <end position="176"/>
    </location>
</feature>
<dbReference type="STRING" id="617002.SAMN05660653_00208"/>
<evidence type="ECO:0000313" key="4">
    <source>
        <dbReference type="Proteomes" id="UP000198771"/>
    </source>
</evidence>
<dbReference type="EMBL" id="FMXO01000001">
    <property type="protein sequence ID" value="SDB04382.1"/>
    <property type="molecule type" value="Genomic_DNA"/>
</dbReference>
<dbReference type="AlphaFoldDB" id="A0A1G6A7K7"/>
<dbReference type="GO" id="GO:0016209">
    <property type="term" value="F:antioxidant activity"/>
    <property type="evidence" value="ECO:0007669"/>
    <property type="project" value="InterPro"/>
</dbReference>
<keyword evidence="1" id="KW-0676">Redox-active center</keyword>
<evidence type="ECO:0000256" key="1">
    <source>
        <dbReference type="ARBA" id="ARBA00023284"/>
    </source>
</evidence>
<dbReference type="CDD" id="cd02966">
    <property type="entry name" value="TlpA_like_family"/>
    <property type="match status" value="1"/>
</dbReference>
<dbReference type="SUPFAM" id="SSF52833">
    <property type="entry name" value="Thioredoxin-like"/>
    <property type="match status" value="1"/>
</dbReference>
<dbReference type="PANTHER" id="PTHR42852">
    <property type="entry name" value="THIOL:DISULFIDE INTERCHANGE PROTEIN DSBE"/>
    <property type="match status" value="1"/>
</dbReference>
<evidence type="ECO:0000313" key="3">
    <source>
        <dbReference type="EMBL" id="SDB04382.1"/>
    </source>
</evidence>
<evidence type="ECO:0000259" key="2">
    <source>
        <dbReference type="PROSITE" id="PS51352"/>
    </source>
</evidence>
<keyword evidence="4" id="KW-1185">Reference proteome</keyword>
<dbReference type="InterPro" id="IPR050553">
    <property type="entry name" value="Thioredoxin_ResA/DsbE_sf"/>
</dbReference>
<dbReference type="InterPro" id="IPR017937">
    <property type="entry name" value="Thioredoxin_CS"/>
</dbReference>
<dbReference type="Proteomes" id="UP000198771">
    <property type="component" value="Unassembled WGS sequence"/>
</dbReference>
<dbReference type="PANTHER" id="PTHR42852:SF13">
    <property type="entry name" value="PROTEIN DIPZ"/>
    <property type="match status" value="1"/>
</dbReference>
<dbReference type="PROSITE" id="PS51352">
    <property type="entry name" value="THIOREDOXIN_2"/>
    <property type="match status" value="1"/>
</dbReference>
<dbReference type="InterPro" id="IPR013766">
    <property type="entry name" value="Thioredoxin_domain"/>
</dbReference>
<dbReference type="GO" id="GO:0016491">
    <property type="term" value="F:oxidoreductase activity"/>
    <property type="evidence" value="ECO:0007669"/>
    <property type="project" value="InterPro"/>
</dbReference>
<organism evidence="3 4">
    <name type="scientific">Desulfonatronum thiosulfatophilum</name>
    <dbReference type="NCBI Taxonomy" id="617002"/>
    <lineage>
        <taxon>Bacteria</taxon>
        <taxon>Pseudomonadati</taxon>
        <taxon>Thermodesulfobacteriota</taxon>
        <taxon>Desulfovibrionia</taxon>
        <taxon>Desulfovibrionales</taxon>
        <taxon>Desulfonatronaceae</taxon>
        <taxon>Desulfonatronum</taxon>
    </lineage>
</organism>
<gene>
    <name evidence="3" type="ORF">SAMN05660653_00208</name>
</gene>